<comment type="caution">
    <text evidence="1">The sequence shown here is derived from an EMBL/GenBank/DDBJ whole genome shotgun (WGS) entry which is preliminary data.</text>
</comment>
<dbReference type="GO" id="GO:0006629">
    <property type="term" value="P:lipid metabolic process"/>
    <property type="evidence" value="ECO:0007669"/>
    <property type="project" value="InterPro"/>
</dbReference>
<dbReference type="eggNOG" id="COG0607">
    <property type="taxonomic scope" value="Bacteria"/>
</dbReference>
<dbReference type="EMBL" id="JPRH01000004">
    <property type="protein sequence ID" value="KFF12165.1"/>
    <property type="molecule type" value="Genomic_DNA"/>
</dbReference>
<dbReference type="InterPro" id="IPR032075">
    <property type="entry name" value="PI-PLC-C1"/>
</dbReference>
<protein>
    <recommendedName>
        <fullName evidence="3">Calcium-dependent phosphoinositide phospholipase C</fullName>
    </recommendedName>
</protein>
<dbReference type="Pfam" id="PF16670">
    <property type="entry name" value="PI-PLC-C1"/>
    <property type="match status" value="1"/>
</dbReference>
<proteinExistence type="predicted"/>
<evidence type="ECO:0000313" key="1">
    <source>
        <dbReference type="EMBL" id="KFF12165.1"/>
    </source>
</evidence>
<dbReference type="OrthoDB" id="195526at2"/>
<accession>A0A086A651</accession>
<gene>
    <name evidence="1" type="ORF">IW15_11425</name>
</gene>
<dbReference type="Proteomes" id="UP000028705">
    <property type="component" value="Unassembled WGS sequence"/>
</dbReference>
<dbReference type="AlphaFoldDB" id="A0A086A651"/>
<name>A0A086A651_9FLAO</name>
<keyword evidence="2" id="KW-1185">Reference proteome</keyword>
<dbReference type="Gene3D" id="3.20.20.190">
    <property type="entry name" value="Phosphatidylinositol (PI) phosphodiesterase"/>
    <property type="match status" value="1"/>
</dbReference>
<evidence type="ECO:0000313" key="2">
    <source>
        <dbReference type="Proteomes" id="UP000028705"/>
    </source>
</evidence>
<evidence type="ECO:0008006" key="3">
    <source>
        <dbReference type="Google" id="ProtNLM"/>
    </source>
</evidence>
<dbReference type="RefSeq" id="WP_034711322.1">
    <property type="nucleotide sequence ID" value="NZ_JPRH01000004.1"/>
</dbReference>
<dbReference type="GO" id="GO:0008081">
    <property type="term" value="F:phosphoric diester hydrolase activity"/>
    <property type="evidence" value="ECO:0007669"/>
    <property type="project" value="InterPro"/>
</dbReference>
<reference evidence="1 2" key="1">
    <citation type="submission" date="2014-07" db="EMBL/GenBank/DDBJ databases">
        <title>Genome of Chryseobacterium soli DSM 19298.</title>
        <authorList>
            <person name="Stropko S.J."/>
            <person name="Pipes S.E."/>
            <person name="Newman J."/>
        </authorList>
    </citation>
    <scope>NUCLEOTIDE SEQUENCE [LARGE SCALE GENOMIC DNA]</scope>
    <source>
        <strain evidence="1 2">DSM 19298</strain>
    </source>
</reference>
<dbReference type="InterPro" id="IPR017946">
    <property type="entry name" value="PLC-like_Pdiesterase_TIM-brl"/>
</dbReference>
<dbReference type="CDD" id="cd08589">
    <property type="entry name" value="PI-PLCc_SaPLC1_like"/>
    <property type="match status" value="1"/>
</dbReference>
<organism evidence="1 2">
    <name type="scientific">Chryseobacterium soli</name>
    <dbReference type="NCBI Taxonomy" id="445961"/>
    <lineage>
        <taxon>Bacteria</taxon>
        <taxon>Pseudomonadati</taxon>
        <taxon>Bacteroidota</taxon>
        <taxon>Flavobacteriia</taxon>
        <taxon>Flavobacteriales</taxon>
        <taxon>Weeksellaceae</taxon>
        <taxon>Chryseobacterium group</taxon>
        <taxon>Chryseobacterium</taxon>
    </lineage>
</organism>
<dbReference type="SUPFAM" id="SSF51695">
    <property type="entry name" value="PLC-like phosphodiesterases"/>
    <property type="match status" value="1"/>
</dbReference>
<dbReference type="STRING" id="445961.IW15_11425"/>
<sequence length="393" mass="44507">MKKYICTAAIAAATLFHAQEKCRNIKINQIQVLGTHNSYAEPVDPKVLELAAPIIKNVMKSYDSGMSPEQKAKFQEYHPNGLDFNEALNYNHPDFIQQLNAHLRSLELDVYYDPNGNRFNHPTSYRVLNEKGVKDLAPHNTQGLDQPGFKVLHMADIDFRSHYPTLKAALTELRQWSDKNPNHTPIFIMVEAKDSGFPIFPNSTQVLPFDQTAYDDLDKEISQYLGKNKIITPKEVQGTFPTLREAVIHGNWPKLEDSRGKFILMLLPGSAGTRSTKDNPYLINGSLEKRLMFMESEPDDNFGAFILRDNALIRQKEIKEMVQQGFIVRTRADIETYEAKVNDPTRSKAAFSSGAQVVSTDFFKPGNSYGTPYFVKPPQDKDYLANPVNGECQ</sequence>